<dbReference type="PANTHER" id="PTHR35530">
    <property type="entry name" value="TAUTOMERASE-RELATED"/>
    <property type="match status" value="1"/>
</dbReference>
<evidence type="ECO:0000256" key="2">
    <source>
        <dbReference type="ARBA" id="ARBA00023235"/>
    </source>
</evidence>
<keyword evidence="5" id="KW-1185">Reference proteome</keyword>
<dbReference type="Proteomes" id="UP000008372">
    <property type="component" value="Unassembled WGS sequence"/>
</dbReference>
<name>A0ABQ0IA90_9ALTE</name>
<keyword evidence="2" id="KW-0413">Isomerase</keyword>
<organism evidence="4 5">
    <name type="scientific">Paraglaciecola agarilytica NO2</name>
    <dbReference type="NCBI Taxonomy" id="1125747"/>
    <lineage>
        <taxon>Bacteria</taxon>
        <taxon>Pseudomonadati</taxon>
        <taxon>Pseudomonadota</taxon>
        <taxon>Gammaproteobacteria</taxon>
        <taxon>Alteromonadales</taxon>
        <taxon>Alteromonadaceae</taxon>
        <taxon>Paraglaciecola</taxon>
    </lineage>
</organism>
<dbReference type="RefSeq" id="WP_008305093.1">
    <property type="nucleotide sequence ID" value="NZ_BAEK01000054.1"/>
</dbReference>
<evidence type="ECO:0000256" key="1">
    <source>
        <dbReference type="ARBA" id="ARBA00006723"/>
    </source>
</evidence>
<dbReference type="InterPro" id="IPR014347">
    <property type="entry name" value="Tautomerase/MIF_sf"/>
</dbReference>
<evidence type="ECO:0000313" key="4">
    <source>
        <dbReference type="EMBL" id="GAC06220.1"/>
    </source>
</evidence>
<proteinExistence type="inferred from homology"/>
<dbReference type="Gene3D" id="3.30.429.10">
    <property type="entry name" value="Macrophage Migration Inhibitory Factor"/>
    <property type="match status" value="2"/>
</dbReference>
<comment type="similarity">
    <text evidence="1">Belongs to the 4-oxalocrotonate tautomerase family.</text>
</comment>
<protein>
    <recommendedName>
        <fullName evidence="3">4-oxalocrotonate tautomerase-like domain-containing protein</fullName>
    </recommendedName>
</protein>
<sequence>MPLVNFNLLKSDVCESQIERLIKQSSELYADVLECPIERVRIYINLFDRAHVGVAGDLVAFNHINAPYFDFIVLDGRSLDQRRRLAEGFTDLLVSIFAVDKSLIRGSCRKILPEDWSIGGILASELRKNEIQNRAEATQKN</sequence>
<dbReference type="PANTHER" id="PTHR35530:SF1">
    <property type="entry name" value="2-HYDROXYMUCONATE TAUTOMERASE"/>
    <property type="match status" value="1"/>
</dbReference>
<dbReference type="EMBL" id="BAEK01000054">
    <property type="protein sequence ID" value="GAC06220.1"/>
    <property type="molecule type" value="Genomic_DNA"/>
</dbReference>
<evidence type="ECO:0000313" key="5">
    <source>
        <dbReference type="Proteomes" id="UP000008372"/>
    </source>
</evidence>
<dbReference type="Pfam" id="PF01361">
    <property type="entry name" value="Tautomerase"/>
    <property type="match status" value="1"/>
</dbReference>
<evidence type="ECO:0000259" key="3">
    <source>
        <dbReference type="Pfam" id="PF01361"/>
    </source>
</evidence>
<gene>
    <name evidence="4" type="ORF">GAGA_3386</name>
</gene>
<dbReference type="InterPro" id="IPR004370">
    <property type="entry name" value="4-OT-like_dom"/>
</dbReference>
<feature type="domain" description="4-oxalocrotonate tautomerase-like" evidence="3">
    <location>
        <begin position="2"/>
        <end position="61"/>
    </location>
</feature>
<dbReference type="SUPFAM" id="SSF55331">
    <property type="entry name" value="Tautomerase/MIF"/>
    <property type="match status" value="1"/>
</dbReference>
<reference evidence="4 5" key="1">
    <citation type="journal article" date="2014" name="Environ. Microbiol.">
        <title>Comparative genomics of the marine bacterial genus Glaciecola reveals the high degree of genomic diversity and genomic characteristic for cold adaptation.</title>
        <authorList>
            <person name="Qin Q.L."/>
            <person name="Xie B.B."/>
            <person name="Yu Y."/>
            <person name="Shu Y.L."/>
            <person name="Rong J.C."/>
            <person name="Zhang Y.J."/>
            <person name="Zhao D.L."/>
            <person name="Chen X.L."/>
            <person name="Zhang X.Y."/>
            <person name="Chen B."/>
            <person name="Zhou B.C."/>
            <person name="Zhang Y.Z."/>
        </authorList>
    </citation>
    <scope>NUCLEOTIDE SEQUENCE [LARGE SCALE GENOMIC DNA]</scope>
    <source>
        <strain evidence="4 5">NO2</strain>
    </source>
</reference>
<accession>A0ABQ0IA90</accession>
<comment type="caution">
    <text evidence="4">The sequence shown here is derived from an EMBL/GenBank/DDBJ whole genome shotgun (WGS) entry which is preliminary data.</text>
</comment>